<dbReference type="PANTHER" id="PTHR31676">
    <property type="entry name" value="T31J12.3 PROTEIN-RELATED"/>
    <property type="match status" value="1"/>
</dbReference>
<sequence length="219" mass="24227">MLSGSHKIVCRDLLELKKNLKKLEAFRLTFICVLSDQKAAEMSPIHTMSLTPKFHVPMLLALILLVLLTISTVKASDSTPLHEVLRNHGLPEGLFPQGVKSYKLDQNGALEVHLGRPCLAHYETRVFFDSVVKANLSFGKLKVLEGMSRQELFLWLPVKDIIVTDPSSGLIVIDIGFAFKHLSFSRFDNSPTCITRSSPTTLGLALKIGGRKGIGFSDQ</sequence>
<evidence type="ECO:0000313" key="2">
    <source>
        <dbReference type="Proteomes" id="UP000447434"/>
    </source>
</evidence>
<dbReference type="InterPro" id="IPR007493">
    <property type="entry name" value="DUF538"/>
</dbReference>
<organism evidence="1 2">
    <name type="scientific">Lupinus albus</name>
    <name type="common">White lupine</name>
    <name type="synonym">Lupinus termis</name>
    <dbReference type="NCBI Taxonomy" id="3870"/>
    <lineage>
        <taxon>Eukaryota</taxon>
        <taxon>Viridiplantae</taxon>
        <taxon>Streptophyta</taxon>
        <taxon>Embryophyta</taxon>
        <taxon>Tracheophyta</taxon>
        <taxon>Spermatophyta</taxon>
        <taxon>Magnoliopsida</taxon>
        <taxon>eudicotyledons</taxon>
        <taxon>Gunneridae</taxon>
        <taxon>Pentapetalae</taxon>
        <taxon>rosids</taxon>
        <taxon>fabids</taxon>
        <taxon>Fabales</taxon>
        <taxon>Fabaceae</taxon>
        <taxon>Papilionoideae</taxon>
        <taxon>50 kb inversion clade</taxon>
        <taxon>genistoids sensu lato</taxon>
        <taxon>core genistoids</taxon>
        <taxon>Genisteae</taxon>
        <taxon>Lupinus</taxon>
    </lineage>
</organism>
<evidence type="ECO:0000313" key="1">
    <source>
        <dbReference type="EMBL" id="KAE9613495.1"/>
    </source>
</evidence>
<dbReference type="Gene3D" id="2.30.240.10">
    <property type="entry name" value="At5g01610-like"/>
    <property type="match status" value="1"/>
</dbReference>
<gene>
    <name evidence="1" type="ORF">Lalb_Chr05g0218031</name>
</gene>
<proteinExistence type="predicted"/>
<name>A0A6A5MJX6_LUPAL</name>
<dbReference type="Proteomes" id="UP000447434">
    <property type="component" value="Chromosome 5"/>
</dbReference>
<protein>
    <submittedName>
        <fullName evidence="1">Uncharacterized protein</fullName>
    </submittedName>
</protein>
<dbReference type="PANTHER" id="PTHR31676:SF105">
    <property type="entry name" value="PROTEIN, PUTATIVE-RELATED"/>
    <property type="match status" value="1"/>
</dbReference>
<reference evidence="2" key="1">
    <citation type="journal article" date="2020" name="Nat. Commun.">
        <title>Genome sequence of the cluster root forming white lupin.</title>
        <authorList>
            <person name="Hufnagel B."/>
            <person name="Marques A."/>
            <person name="Soriano A."/>
            <person name="Marques L."/>
            <person name="Divol F."/>
            <person name="Doumas P."/>
            <person name="Sallet E."/>
            <person name="Mancinotti D."/>
            <person name="Carrere S."/>
            <person name="Marande W."/>
            <person name="Arribat S."/>
            <person name="Keller J."/>
            <person name="Huneau C."/>
            <person name="Blein T."/>
            <person name="Aime D."/>
            <person name="Laguerre M."/>
            <person name="Taylor J."/>
            <person name="Schubert V."/>
            <person name="Nelson M."/>
            <person name="Geu-Flores F."/>
            <person name="Crespi M."/>
            <person name="Gallardo-Guerrero K."/>
            <person name="Delaux P.-M."/>
            <person name="Salse J."/>
            <person name="Berges H."/>
            <person name="Guyot R."/>
            <person name="Gouzy J."/>
            <person name="Peret B."/>
        </authorList>
    </citation>
    <scope>NUCLEOTIDE SEQUENCE [LARGE SCALE GENOMIC DNA]</scope>
    <source>
        <strain evidence="2">cv. Amiga</strain>
    </source>
</reference>
<dbReference type="OrthoDB" id="766568at2759"/>
<dbReference type="InterPro" id="IPR036758">
    <property type="entry name" value="At5g01610-like"/>
</dbReference>
<accession>A0A6A5MJX6</accession>
<dbReference type="AlphaFoldDB" id="A0A6A5MJX6"/>
<keyword evidence="2" id="KW-1185">Reference proteome</keyword>
<dbReference type="EMBL" id="WOCE01000005">
    <property type="protein sequence ID" value="KAE9613495.1"/>
    <property type="molecule type" value="Genomic_DNA"/>
</dbReference>
<dbReference type="SUPFAM" id="SSF141562">
    <property type="entry name" value="At5g01610-like"/>
    <property type="match status" value="1"/>
</dbReference>
<dbReference type="Pfam" id="PF04398">
    <property type="entry name" value="DUF538"/>
    <property type="match status" value="1"/>
</dbReference>
<comment type="caution">
    <text evidence="1">The sequence shown here is derived from an EMBL/GenBank/DDBJ whole genome shotgun (WGS) entry which is preliminary data.</text>
</comment>